<gene>
    <name evidence="2" type="ORF">PBV87_00345</name>
</gene>
<comment type="caution">
    <text evidence="2">The sequence shown here is derived from an EMBL/GenBank/DDBJ whole genome shotgun (WGS) entry which is preliminary data.</text>
</comment>
<name>A0AA42IYA7_9FIRM</name>
<dbReference type="AlphaFoldDB" id="A0AA42IYA7"/>
<organism evidence="2 3">
    <name type="scientific">Holtiella tumoricola</name>
    <dbReference type="NCBI Taxonomy" id="3018743"/>
    <lineage>
        <taxon>Bacteria</taxon>
        <taxon>Bacillati</taxon>
        <taxon>Bacillota</taxon>
        <taxon>Clostridia</taxon>
        <taxon>Lachnospirales</taxon>
        <taxon>Cellulosilyticaceae</taxon>
        <taxon>Holtiella</taxon>
    </lineage>
</organism>
<accession>A0AA42IYA7</accession>
<dbReference type="Pfam" id="PF13320">
    <property type="entry name" value="GH123_cat"/>
    <property type="match status" value="1"/>
</dbReference>
<sequence length="540" mass="61512">MKPHFNVGIFDELDALYPDTNAHLGKEIYQISSASNSFASAHLMVSDLTPGDCVTFEIIGPHGNYKLFELVPVPVEHNTGLTTRTECIDHMYNPYTIRRAPFMIYEALRPMRNILQATGTSLAVAFRSLVNVSKYTQQKWDILITVGTLTRKVTLIVDAFPVCVPPCGKDSHKYVNWINLDNVAELHYCTPWSDRWLAHVKSYFKLAHYGRQNTAWLQPTLFFEQIKDHTLVLNEKKLDKLIQIIDECGLYYIQCATVAGRKDGDWMASEAEVMITGEPIPGSGESTLASIGEQLYAYLVKHNLEERWIQSFFDEPLDVSSTVYKQGVSILKSVMPNIPILDANKSAKPIEGSLTIWCPNVADYEHDLDFYNHRISEGDRVWVYTCLEPTGPYLNRLLDMERIRTVLFGWVASLYDVDGFLHWGGSYFKVNPYEQSCVCMNTEEYTNYHSDYASQLPAGDCGIFYPHYSGAISCTRLEGHRIGFEDLELIQLLKKMNPALCDQLVHTLARGYKDYETDLVLYRQTKHTLLSTLNALQTID</sequence>
<keyword evidence="3" id="KW-1185">Reference proteome</keyword>
<dbReference type="Proteomes" id="UP001169242">
    <property type="component" value="Unassembled WGS sequence"/>
</dbReference>
<dbReference type="RefSeq" id="WP_271010726.1">
    <property type="nucleotide sequence ID" value="NZ_JAQIFT010000004.1"/>
</dbReference>
<evidence type="ECO:0000259" key="1">
    <source>
        <dbReference type="Pfam" id="PF13320"/>
    </source>
</evidence>
<dbReference type="InterPro" id="IPR025150">
    <property type="entry name" value="GH123_cat"/>
</dbReference>
<protein>
    <submittedName>
        <fullName evidence="2">DUF4091 domain-containing protein</fullName>
    </submittedName>
</protein>
<reference evidence="2" key="1">
    <citation type="journal article" date="2023" name="Int. J. Syst. Evol. Microbiol.">
        <title>&lt;i&gt;Holtiella tumoricola&lt;/i&gt; gen. nov. sp. nov., isolated from a human clinical sample.</title>
        <authorList>
            <person name="Allen-Vercoe E."/>
            <person name="Daigneault M.C."/>
            <person name="Vancuren S.J."/>
            <person name="Cochrane K."/>
            <person name="O'Neal L.L."/>
            <person name="Sankaranarayanan K."/>
            <person name="Lawson P.A."/>
        </authorList>
    </citation>
    <scope>NUCLEOTIDE SEQUENCE</scope>
    <source>
        <strain evidence="2">CC70A</strain>
    </source>
</reference>
<feature type="domain" description="Glycoside hydrolase 123 catalytic" evidence="1">
    <location>
        <begin position="177"/>
        <end position="493"/>
    </location>
</feature>
<dbReference type="EMBL" id="JAQIFT010000004">
    <property type="protein sequence ID" value="MDA3729962.1"/>
    <property type="molecule type" value="Genomic_DNA"/>
</dbReference>
<proteinExistence type="predicted"/>
<evidence type="ECO:0000313" key="2">
    <source>
        <dbReference type="EMBL" id="MDA3729962.1"/>
    </source>
</evidence>
<evidence type="ECO:0000313" key="3">
    <source>
        <dbReference type="Proteomes" id="UP001169242"/>
    </source>
</evidence>